<gene>
    <name evidence="3" type="ORF">D6T63_17760</name>
</gene>
<proteinExistence type="predicted"/>
<evidence type="ECO:0000313" key="3">
    <source>
        <dbReference type="EMBL" id="RJT75663.1"/>
    </source>
</evidence>
<feature type="region of interest" description="Disordered" evidence="1">
    <location>
        <begin position="43"/>
        <end position="93"/>
    </location>
</feature>
<evidence type="ECO:0000256" key="1">
    <source>
        <dbReference type="SAM" id="MobiDB-lite"/>
    </source>
</evidence>
<dbReference type="RefSeq" id="WP_120150563.1">
    <property type="nucleotide sequence ID" value="NZ_QZVT01000015.1"/>
</dbReference>
<dbReference type="OrthoDB" id="1701949at2"/>
<feature type="compositionally biased region" description="Basic and acidic residues" evidence="1">
    <location>
        <begin position="43"/>
        <end position="60"/>
    </location>
</feature>
<sequence length="216" mass="22390">MKAPARLALYGAGLVVAFSAAYGLAGVVVPDSVVAAWQDTSGMKDHSEGQDDMGTHDRGMNEAGQEAGGMAGHEHAPDGGRAPEGIRPATNPTYPVGTKVILTADHMPGMKGADAVISGAFDTTTYSVSYTPTTGGHPVVDHRWVVHEELDNAGNAPLADGMEVVLNAEHMTGMSGAKAMIDSSTAETVYVVDVDANGMTMSNHKWVVESEIKPAS</sequence>
<dbReference type="InterPro" id="IPR011438">
    <property type="entry name" value="DUF1541"/>
</dbReference>
<evidence type="ECO:0000313" key="4">
    <source>
        <dbReference type="Proteomes" id="UP000272560"/>
    </source>
</evidence>
<dbReference type="EMBL" id="QZVT01000015">
    <property type="protein sequence ID" value="RJT75663.1"/>
    <property type="molecule type" value="Genomic_DNA"/>
</dbReference>
<feature type="domain" description="DUF1541" evidence="2">
    <location>
        <begin position="96"/>
        <end position="147"/>
    </location>
</feature>
<reference evidence="3 4" key="1">
    <citation type="submission" date="2018-09" db="EMBL/GenBank/DDBJ databases">
        <title>Novel species of Arthrobacter.</title>
        <authorList>
            <person name="Liu Q."/>
            <person name="Xin Y.-H."/>
        </authorList>
    </citation>
    <scope>NUCLEOTIDE SEQUENCE [LARGE SCALE GENOMIC DNA]</scope>
    <source>
        <strain evidence="3 4">Hz2</strain>
    </source>
</reference>
<dbReference type="AlphaFoldDB" id="A0A3A5LZB5"/>
<feature type="domain" description="DUF1541" evidence="2">
    <location>
        <begin position="160"/>
        <end position="209"/>
    </location>
</feature>
<name>A0A3A5LZB5_9MICC</name>
<protein>
    <submittedName>
        <fullName evidence="3">DUF1541 domain-containing protein</fullName>
    </submittedName>
</protein>
<accession>A0A3A5LZB5</accession>
<dbReference type="Gene3D" id="2.30.30.1210">
    <property type="entry name" value="Domain of unknown function DUF1541"/>
    <property type="match status" value="1"/>
</dbReference>
<organism evidence="3 4">
    <name type="scientific">Arthrobacter cheniae</name>
    <dbReference type="NCBI Taxonomy" id="1258888"/>
    <lineage>
        <taxon>Bacteria</taxon>
        <taxon>Bacillati</taxon>
        <taxon>Actinomycetota</taxon>
        <taxon>Actinomycetes</taxon>
        <taxon>Micrococcales</taxon>
        <taxon>Micrococcaceae</taxon>
        <taxon>Arthrobacter</taxon>
    </lineage>
</organism>
<keyword evidence="4" id="KW-1185">Reference proteome</keyword>
<dbReference type="Pfam" id="PF07563">
    <property type="entry name" value="DUF1541"/>
    <property type="match status" value="2"/>
</dbReference>
<evidence type="ECO:0000259" key="2">
    <source>
        <dbReference type="Pfam" id="PF07563"/>
    </source>
</evidence>
<comment type="caution">
    <text evidence="3">The sequence shown here is derived from an EMBL/GenBank/DDBJ whole genome shotgun (WGS) entry which is preliminary data.</text>
</comment>
<dbReference type="Proteomes" id="UP000272560">
    <property type="component" value="Unassembled WGS sequence"/>
</dbReference>